<dbReference type="Gramene" id="Zm00001eb271790_T001">
    <property type="protein sequence ID" value="Zm00001eb271790_P001"/>
    <property type="gene ID" value="Zm00001eb271790"/>
</dbReference>
<dbReference type="eggNOG" id="KOG2850">
    <property type="taxonomic scope" value="Eukaryota"/>
</dbReference>
<dbReference type="InterPro" id="IPR018392">
    <property type="entry name" value="LysM"/>
</dbReference>
<dbReference type="EMBL" id="BT054103">
    <property type="protein sequence ID" value="ACL52710.1"/>
    <property type="molecule type" value="mRNA"/>
</dbReference>
<organism evidence="3">
    <name type="scientific">Zea mays</name>
    <name type="common">Maize</name>
    <dbReference type="NCBI Taxonomy" id="4577"/>
    <lineage>
        <taxon>Eukaryota</taxon>
        <taxon>Viridiplantae</taxon>
        <taxon>Streptophyta</taxon>
        <taxon>Embryophyta</taxon>
        <taxon>Tracheophyta</taxon>
        <taxon>Spermatophyta</taxon>
        <taxon>Magnoliopsida</taxon>
        <taxon>Liliopsida</taxon>
        <taxon>Poales</taxon>
        <taxon>Poaceae</taxon>
        <taxon>PACMAD clade</taxon>
        <taxon>Panicoideae</taxon>
        <taxon>Andropogonodae</taxon>
        <taxon>Andropogoneae</taxon>
        <taxon>Tripsacinae</taxon>
        <taxon>Zea</taxon>
    </lineage>
</organism>
<dbReference type="ExpressionAtlas" id="B7ZXR1">
    <property type="expression patterns" value="baseline and differential"/>
</dbReference>
<feature type="compositionally biased region" description="Basic and acidic residues" evidence="1">
    <location>
        <begin position="197"/>
        <end position="211"/>
    </location>
</feature>
<proteinExistence type="evidence at transcript level"/>
<keyword evidence="6" id="KW-1185">Reference proteome</keyword>
<dbReference type="PaxDb" id="4577-GRMZM2G102923_P01"/>
<protein>
    <submittedName>
        <fullName evidence="4">Peptidoglycan-binding LysM domain-containing protein</fullName>
    </submittedName>
</protein>
<sequence length="312" mass="33585">MGISHPLSDEYDALRGAVLSPDTTPPSSPLAHRHLLEHEVTRMDTLAGIAIKYGVEISDIKRANSLVTDSQMFAHKSLLIPLPGMPMPSLNACGQRTIRTCAPNHRQKRDAPKSRQQGASSAMNTLQRYYGLTPPQKGGNTMDSSTELSVYHKGGGFQSNLSETLLNPSAAPGTDSSWNFEALGFSATEGDGGAPKPEQDGSMRRRQKVEAESNAQGDFLVKAIKSLLISSVRLDTYAGSPGSSQKSGFRSVTVRKSPSAPSFADADNGVSMWSSSKWTFSHDSFTRPLLDGLPKPASARRTNQNRVGLKLN</sequence>
<dbReference type="GeneID" id="100279352"/>
<dbReference type="InterPro" id="IPR036779">
    <property type="entry name" value="LysM_dom_sf"/>
</dbReference>
<evidence type="ECO:0000313" key="6">
    <source>
        <dbReference type="Proteomes" id="UP000007305"/>
    </source>
</evidence>
<reference evidence="3" key="1">
    <citation type="journal article" date="2009" name="PLoS Genet.">
        <title>Sequencing, mapping, and analysis of 27,455 maize full-length cDNAs.</title>
        <authorList>
            <person name="Soderlund C."/>
            <person name="Descour A."/>
            <person name="Kudrna D."/>
            <person name="Bomhoff M."/>
            <person name="Boyd L."/>
            <person name="Currie J."/>
            <person name="Angelova A."/>
            <person name="Collura K."/>
            <person name="Wissotski M."/>
            <person name="Ashley E."/>
            <person name="Morrow D."/>
            <person name="Fernandes J."/>
            <person name="Walbot V."/>
            <person name="Yu Y."/>
        </authorList>
    </citation>
    <scope>NUCLEOTIDE SEQUENCE</scope>
    <source>
        <strain evidence="3">B73</strain>
    </source>
</reference>
<evidence type="ECO:0000313" key="4">
    <source>
        <dbReference type="EMBL" id="AQK80670.1"/>
    </source>
</evidence>
<dbReference type="PANTHER" id="PTHR20932:SF44">
    <property type="entry name" value="OS06G0729900 PROTEIN"/>
    <property type="match status" value="1"/>
</dbReference>
<reference evidence="5" key="4">
    <citation type="submission" date="2019-07" db="EMBL/GenBank/DDBJ databases">
        <authorList>
            <person name="Seetharam A."/>
            <person name="Woodhouse M."/>
            <person name="Cannon E."/>
        </authorList>
    </citation>
    <scope>NUCLEOTIDE SEQUENCE [LARGE SCALE GENOMIC DNA]</scope>
    <source>
        <strain evidence="5">cv. B73</strain>
    </source>
</reference>
<dbReference type="SMART" id="SM00257">
    <property type="entry name" value="LysM"/>
    <property type="match status" value="1"/>
</dbReference>
<dbReference type="HOGENOM" id="CLU_054150_0_0_1"/>
<reference evidence="6" key="2">
    <citation type="journal article" date="2009" name="Science">
        <title>The B73 maize genome: complexity, diversity, and dynamics.</title>
        <authorList>
            <person name="Schnable P.S."/>
            <person name="Ware D."/>
            <person name="Fulton R.S."/>
            <person name="Stein J.C."/>
            <person name="Wei F."/>
            <person name="Pasternak S."/>
            <person name="Liang C."/>
            <person name="Zhang J."/>
            <person name="Fulton L."/>
            <person name="Graves T.A."/>
            <person name="Minx P."/>
            <person name="Reily A.D."/>
            <person name="Courtney L."/>
            <person name="Kruchowski S.S."/>
            <person name="Tomlinson C."/>
            <person name="Strong C."/>
            <person name="Delehaunty K."/>
            <person name="Fronick C."/>
            <person name="Courtney B."/>
            <person name="Rock S.M."/>
            <person name="Belter E."/>
            <person name="Du F."/>
            <person name="Kim K."/>
            <person name="Abbott R.M."/>
            <person name="Cotton M."/>
            <person name="Levy A."/>
            <person name="Marchetto P."/>
            <person name="Ochoa K."/>
            <person name="Jackson S.M."/>
            <person name="Gillam B."/>
            <person name="Chen W."/>
            <person name="Yan L."/>
            <person name="Higginbotham J."/>
            <person name="Cardenas M."/>
            <person name="Waligorski J."/>
            <person name="Applebaum E."/>
            <person name="Phelps L."/>
            <person name="Falcone J."/>
            <person name="Kanchi K."/>
            <person name="Thane T."/>
            <person name="Scimone A."/>
            <person name="Thane N."/>
            <person name="Henke J."/>
            <person name="Wang T."/>
            <person name="Ruppert J."/>
            <person name="Shah N."/>
            <person name="Rotter K."/>
            <person name="Hodges J."/>
            <person name="Ingenthron E."/>
            <person name="Cordes M."/>
            <person name="Kohlberg S."/>
            <person name="Sgro J."/>
            <person name="Delgado B."/>
            <person name="Mead K."/>
            <person name="Chinwalla A."/>
            <person name="Leonard S."/>
            <person name="Crouse K."/>
            <person name="Collura K."/>
            <person name="Kudrna D."/>
            <person name="Currie J."/>
            <person name="He R."/>
            <person name="Angelova A."/>
            <person name="Rajasekar S."/>
            <person name="Mueller T."/>
            <person name="Lomeli R."/>
            <person name="Scara G."/>
            <person name="Ko A."/>
            <person name="Delaney K."/>
            <person name="Wissotski M."/>
            <person name="Lopez G."/>
            <person name="Campos D."/>
            <person name="Braidotti M."/>
            <person name="Ashley E."/>
            <person name="Golser W."/>
            <person name="Kim H."/>
            <person name="Lee S."/>
            <person name="Lin J."/>
            <person name="Dujmic Z."/>
            <person name="Kim W."/>
            <person name="Talag J."/>
            <person name="Zuccolo A."/>
            <person name="Fan C."/>
            <person name="Sebastian A."/>
            <person name="Kramer M."/>
            <person name="Spiegel L."/>
            <person name="Nascimento L."/>
            <person name="Zutavern T."/>
            <person name="Miller B."/>
            <person name="Ambroise C."/>
            <person name="Muller S."/>
            <person name="Spooner W."/>
            <person name="Narechania A."/>
            <person name="Ren L."/>
            <person name="Wei S."/>
            <person name="Kumari S."/>
            <person name="Faga B."/>
            <person name="Levy M.J."/>
            <person name="McMahan L."/>
            <person name="Van Buren P."/>
            <person name="Vaughn M.W."/>
            <person name="Ying K."/>
            <person name="Yeh C.-T."/>
            <person name="Emrich S.J."/>
            <person name="Jia Y."/>
            <person name="Kalyanaraman A."/>
            <person name="Hsia A.-P."/>
            <person name="Barbazuk W.B."/>
            <person name="Baucom R.S."/>
            <person name="Brutnell T.P."/>
            <person name="Carpita N.C."/>
            <person name="Chaparro C."/>
            <person name="Chia J.-M."/>
            <person name="Deragon J.-M."/>
            <person name="Estill J.C."/>
            <person name="Fu Y."/>
            <person name="Jeddeloh J.A."/>
            <person name="Han Y."/>
            <person name="Lee H."/>
            <person name="Li P."/>
            <person name="Lisch D.R."/>
            <person name="Liu S."/>
            <person name="Liu Z."/>
            <person name="Nagel D.H."/>
            <person name="McCann M.C."/>
            <person name="SanMiguel P."/>
            <person name="Myers A.M."/>
            <person name="Nettleton D."/>
            <person name="Nguyen J."/>
            <person name="Penning B.W."/>
            <person name="Ponnala L."/>
            <person name="Schneider K.L."/>
            <person name="Schwartz D.C."/>
            <person name="Sharma A."/>
            <person name="Soderlund C."/>
            <person name="Springer N.M."/>
            <person name="Sun Q."/>
            <person name="Wang H."/>
            <person name="Waterman M."/>
            <person name="Westerman R."/>
            <person name="Wolfgruber T.K."/>
            <person name="Yang L."/>
            <person name="Yu Y."/>
            <person name="Zhang L."/>
            <person name="Zhou S."/>
            <person name="Zhu Q."/>
            <person name="Bennetzen J.L."/>
            <person name="Dawe R.K."/>
            <person name="Jiang J."/>
            <person name="Jiang N."/>
            <person name="Presting G.G."/>
            <person name="Wessler S.R."/>
            <person name="Aluru S."/>
            <person name="Martienssen R.A."/>
            <person name="Clifton S.W."/>
            <person name="McCombie W.R."/>
            <person name="Wing R.A."/>
            <person name="Wilson R.K."/>
        </authorList>
    </citation>
    <scope>NUCLEOTIDE SEQUENCE [LARGE SCALE GENOMIC DNA]</scope>
    <source>
        <strain evidence="6">cv. B73</strain>
    </source>
</reference>
<dbReference type="KEGG" id="zma:100279352"/>
<dbReference type="IntAct" id="B7ZXR1">
    <property type="interactions" value="4"/>
</dbReference>
<gene>
    <name evidence="5" type="primary">LOC100279352</name>
    <name evidence="4" type="ORF">ZEAMMB73_Zm00001d036338</name>
</gene>
<evidence type="ECO:0000259" key="2">
    <source>
        <dbReference type="PROSITE" id="PS51782"/>
    </source>
</evidence>
<dbReference type="OrthoDB" id="538216at2759"/>
<dbReference type="Gene3D" id="3.10.350.10">
    <property type="entry name" value="LysM domain"/>
    <property type="match status" value="1"/>
</dbReference>
<evidence type="ECO:0000313" key="5">
    <source>
        <dbReference type="EnsemblPlants" id="Zm00001eb271790_P001"/>
    </source>
</evidence>
<dbReference type="RefSeq" id="NP_001145842.1">
    <property type="nucleotide sequence ID" value="NM_001152370.2"/>
</dbReference>
<feature type="region of interest" description="Disordered" evidence="1">
    <location>
        <begin position="103"/>
        <end position="122"/>
    </location>
</feature>
<dbReference type="AlphaFoldDB" id="B7ZXR1"/>
<dbReference type="EnsemblPlants" id="Zm00001eb271790_T001">
    <property type="protein sequence ID" value="Zm00001eb271790_P001"/>
    <property type="gene ID" value="Zm00001eb271790"/>
</dbReference>
<dbReference type="Pfam" id="PF01476">
    <property type="entry name" value="LysM"/>
    <property type="match status" value="1"/>
</dbReference>
<dbReference type="EMBL" id="CM000782">
    <property type="protein sequence ID" value="AQK80670.1"/>
    <property type="molecule type" value="Genomic_DNA"/>
</dbReference>
<evidence type="ECO:0000313" key="3">
    <source>
        <dbReference type="EMBL" id="ACL52710.1"/>
    </source>
</evidence>
<reference evidence="5" key="5">
    <citation type="submission" date="2021-05" db="UniProtKB">
        <authorList>
            <consortium name="EnsemblPlants"/>
        </authorList>
    </citation>
    <scope>IDENTIFICATION</scope>
    <source>
        <strain evidence="5">cv. B73</strain>
    </source>
</reference>
<accession>B7ZXR1</accession>
<feature type="domain" description="LysM" evidence="2">
    <location>
        <begin position="36"/>
        <end position="80"/>
    </location>
</feature>
<feature type="region of interest" description="Disordered" evidence="1">
    <location>
        <begin position="238"/>
        <end position="264"/>
    </location>
</feature>
<evidence type="ECO:0000256" key="1">
    <source>
        <dbReference type="SAM" id="MobiDB-lite"/>
    </source>
</evidence>
<dbReference type="PANTHER" id="PTHR20932">
    <property type="entry name" value="LYSM AND PUTATIVE PEPTIDOGLYCAN-BINDING DOMAIN-CONTAINING PROTEIN"/>
    <property type="match status" value="1"/>
</dbReference>
<feature type="compositionally biased region" description="Polar residues" evidence="1">
    <location>
        <begin position="241"/>
        <end position="260"/>
    </location>
</feature>
<feature type="region of interest" description="Disordered" evidence="1">
    <location>
        <begin position="185"/>
        <end position="213"/>
    </location>
</feature>
<reference evidence="4" key="3">
    <citation type="submission" date="2015-12" db="EMBL/GenBank/DDBJ databases">
        <title>Update maize B73 reference genome by single molecule sequencing technologies.</title>
        <authorList>
            <consortium name="Maize Genome Sequencing Project"/>
            <person name="Ware D."/>
        </authorList>
    </citation>
    <scope>NUCLEOTIDE SEQUENCE</scope>
    <source>
        <tissue evidence="4">Seedling</tissue>
    </source>
</reference>
<dbReference type="Proteomes" id="UP000007305">
    <property type="component" value="Chromosome 6"/>
</dbReference>
<dbReference type="InterPro" id="IPR045030">
    <property type="entry name" value="LYSM1-4"/>
</dbReference>
<dbReference type="PROSITE" id="PS51782">
    <property type="entry name" value="LYSM"/>
    <property type="match status" value="1"/>
</dbReference>
<name>B7ZXR1_MAIZE</name>
<dbReference type="SUPFAM" id="SSF54106">
    <property type="entry name" value="LysM domain"/>
    <property type="match status" value="1"/>
</dbReference>
<dbReference type="CDD" id="cd00118">
    <property type="entry name" value="LysM"/>
    <property type="match status" value="1"/>
</dbReference>
<feature type="region of interest" description="Disordered" evidence="1">
    <location>
        <begin position="289"/>
        <end position="312"/>
    </location>
</feature>
<dbReference type="OMA" id="GISMWSS"/>